<protein>
    <submittedName>
        <fullName evidence="5">Mitogen-activated protein kinase</fullName>
    </submittedName>
</protein>
<gene>
    <name evidence="5" type="ORF">EN45_086530</name>
</gene>
<keyword evidence="5" id="KW-0418">Kinase</keyword>
<dbReference type="InterPro" id="IPR000719">
    <property type="entry name" value="Prot_kinase_dom"/>
</dbReference>
<reference evidence="5" key="1">
    <citation type="journal article" date="2014" name="Genome Announc.">
        <title>Complete sequencing and chromosome-scale genome assembly of the industrial progenitor strain P2niaD18 from the penicillin producer Penicillium chrysogenum.</title>
        <authorList>
            <person name="Specht T."/>
            <person name="Dahlmann T.A."/>
            <person name="Zadra I."/>
            <person name="Kurnsteiner H."/>
            <person name="Kuck U."/>
        </authorList>
    </citation>
    <scope>NUCLEOTIDE SEQUENCE [LARGE SCALE GENOMIC DNA]</scope>
    <source>
        <strain evidence="5">P2niaD18</strain>
    </source>
</reference>
<dbReference type="PhylomeDB" id="A0A167QA90"/>
<dbReference type="AlphaFoldDB" id="A0A167QA90"/>
<dbReference type="SMART" id="SM00220">
    <property type="entry name" value="S_TKc"/>
    <property type="match status" value="1"/>
</dbReference>
<dbReference type="InterPro" id="IPR011009">
    <property type="entry name" value="Kinase-like_dom_sf"/>
</dbReference>
<dbReference type="Gene3D" id="1.10.510.10">
    <property type="entry name" value="Transferase(Phosphotransferase) domain 1"/>
    <property type="match status" value="1"/>
</dbReference>
<keyword evidence="3" id="KW-0067">ATP-binding</keyword>
<organism evidence="5">
    <name type="scientific">Penicillium chrysogenum</name>
    <name type="common">Penicillium notatum</name>
    <dbReference type="NCBI Taxonomy" id="5076"/>
    <lineage>
        <taxon>Eukaryota</taxon>
        <taxon>Fungi</taxon>
        <taxon>Dikarya</taxon>
        <taxon>Ascomycota</taxon>
        <taxon>Pezizomycotina</taxon>
        <taxon>Eurotiomycetes</taxon>
        <taxon>Eurotiomycetidae</taxon>
        <taxon>Eurotiales</taxon>
        <taxon>Aspergillaceae</taxon>
        <taxon>Penicillium</taxon>
        <taxon>Penicillium chrysogenum species complex</taxon>
    </lineage>
</organism>
<keyword evidence="5" id="KW-0808">Transferase</keyword>
<dbReference type="GO" id="GO:0005524">
    <property type="term" value="F:ATP binding"/>
    <property type="evidence" value="ECO:0007669"/>
    <property type="project" value="UniProtKB-KW"/>
</dbReference>
<dbReference type="PROSITE" id="PS50011">
    <property type="entry name" value="PROTEIN_KINASE_DOM"/>
    <property type="match status" value="1"/>
</dbReference>
<dbReference type="PANTHER" id="PTHR24055">
    <property type="entry name" value="MITOGEN-ACTIVATED PROTEIN KINASE"/>
    <property type="match status" value="1"/>
</dbReference>
<dbReference type="GO" id="GO:0004674">
    <property type="term" value="F:protein serine/threonine kinase activity"/>
    <property type="evidence" value="ECO:0007669"/>
    <property type="project" value="UniProtKB-KW"/>
</dbReference>
<evidence type="ECO:0000256" key="1">
    <source>
        <dbReference type="ARBA" id="ARBA00022527"/>
    </source>
</evidence>
<evidence type="ECO:0000256" key="3">
    <source>
        <dbReference type="ARBA" id="ARBA00022840"/>
    </source>
</evidence>
<dbReference type="Proteomes" id="UP000076449">
    <property type="component" value="Chromosome III"/>
</dbReference>
<evidence type="ECO:0000259" key="4">
    <source>
        <dbReference type="PROSITE" id="PS50011"/>
    </source>
</evidence>
<sequence>MYSVNLSAARSSLARKKSSITPGHVLRGAYWNYRVLEPVKGDNTHTSTVFKAQVIAHNARAVPEVPEWALIKLASPSDQNATKNIQREVLTYCLPGIASAKCFRKMYDIIDDSTIALEWLDTTLAEVEYHPSIRTYSLIGTFLRAAFASCVVLEEHRHINTDYKPANILLSDIRTDRAIAKVGDLGLVVPVGELFNAQPYAMRAPEVFLGNACTEPSQVWAVAAMLLCWIKPGVLGVWDSPHPLLNEDWSMAKIQRLFPHWEIPPPEIVKDDILKAAVDCARSLCKKTPELLAILPLDEETKRVEMPQQLRDLLRFILVPDPKARPSASSVLASTEFGRFENYVNV</sequence>
<evidence type="ECO:0000313" key="5">
    <source>
        <dbReference type="EMBL" id="KZN84514.1"/>
    </source>
</evidence>
<feature type="domain" description="Protein kinase" evidence="4">
    <location>
        <begin position="1"/>
        <end position="337"/>
    </location>
</feature>
<dbReference type="EMBL" id="CM002800">
    <property type="protein sequence ID" value="KZN84514.1"/>
    <property type="molecule type" value="Genomic_DNA"/>
</dbReference>
<accession>A0A167QA90</accession>
<evidence type="ECO:0000256" key="2">
    <source>
        <dbReference type="ARBA" id="ARBA00022741"/>
    </source>
</evidence>
<dbReference type="SUPFAM" id="SSF56112">
    <property type="entry name" value="Protein kinase-like (PK-like)"/>
    <property type="match status" value="1"/>
</dbReference>
<dbReference type="InterPro" id="IPR050117">
    <property type="entry name" value="MAPK"/>
</dbReference>
<keyword evidence="1" id="KW-0723">Serine/threonine-protein kinase</keyword>
<keyword evidence="2" id="KW-0547">Nucleotide-binding</keyword>
<proteinExistence type="predicted"/>
<name>A0A167QA90_PENCH</name>